<dbReference type="GO" id="GO:0005524">
    <property type="term" value="F:ATP binding"/>
    <property type="evidence" value="ECO:0007669"/>
    <property type="project" value="UniProtKB-KW"/>
</dbReference>
<keyword evidence="5" id="KW-0067">ATP-binding</keyword>
<dbReference type="EMBL" id="VJMJ01000083">
    <property type="protein sequence ID" value="KAF0737691.1"/>
    <property type="molecule type" value="Genomic_DNA"/>
</dbReference>
<accession>A0A6G0XC40</accession>
<evidence type="ECO:0000313" key="8">
    <source>
        <dbReference type="Proteomes" id="UP000481153"/>
    </source>
</evidence>
<gene>
    <name evidence="7" type="ORF">Ae201684_006356</name>
</gene>
<keyword evidence="1" id="KW-0723">Serine/threonine-protein kinase</keyword>
<evidence type="ECO:0000259" key="6">
    <source>
        <dbReference type="PROSITE" id="PS50011"/>
    </source>
</evidence>
<dbReference type="SUPFAM" id="SSF56112">
    <property type="entry name" value="Protein kinase-like (PK-like)"/>
    <property type="match status" value="1"/>
</dbReference>
<dbReference type="InterPro" id="IPR011009">
    <property type="entry name" value="Kinase-like_dom_sf"/>
</dbReference>
<dbReference type="GO" id="GO:0005634">
    <property type="term" value="C:nucleus"/>
    <property type="evidence" value="ECO:0007669"/>
    <property type="project" value="TreeGrafter"/>
</dbReference>
<feature type="domain" description="Protein kinase" evidence="6">
    <location>
        <begin position="45"/>
        <end position="320"/>
    </location>
</feature>
<name>A0A6G0XC40_9STRA</name>
<keyword evidence="4" id="KW-0418">Kinase</keyword>
<reference evidence="7 8" key="1">
    <citation type="submission" date="2019-07" db="EMBL/GenBank/DDBJ databases">
        <title>Genomics analysis of Aphanomyces spp. identifies a new class of oomycete effector associated with host adaptation.</title>
        <authorList>
            <person name="Gaulin E."/>
        </authorList>
    </citation>
    <scope>NUCLEOTIDE SEQUENCE [LARGE SCALE GENOMIC DNA]</scope>
    <source>
        <strain evidence="7 8">ATCC 201684</strain>
    </source>
</reference>
<protein>
    <recommendedName>
        <fullName evidence="6">Protein kinase domain-containing protein</fullName>
    </recommendedName>
</protein>
<comment type="caution">
    <text evidence="7">The sequence shown here is derived from an EMBL/GenBank/DDBJ whole genome shotgun (WGS) entry which is preliminary data.</text>
</comment>
<evidence type="ECO:0000313" key="7">
    <source>
        <dbReference type="EMBL" id="KAF0737691.1"/>
    </source>
</evidence>
<organism evidence="7 8">
    <name type="scientific">Aphanomyces euteiches</name>
    <dbReference type="NCBI Taxonomy" id="100861"/>
    <lineage>
        <taxon>Eukaryota</taxon>
        <taxon>Sar</taxon>
        <taxon>Stramenopiles</taxon>
        <taxon>Oomycota</taxon>
        <taxon>Saprolegniomycetes</taxon>
        <taxon>Saprolegniales</taxon>
        <taxon>Verrucalvaceae</taxon>
        <taxon>Aphanomyces</taxon>
    </lineage>
</organism>
<dbReference type="PANTHER" id="PTHR24345:SF91">
    <property type="entry name" value="SERINE_THREONINE-PROTEIN KINASE PLK4"/>
    <property type="match status" value="1"/>
</dbReference>
<evidence type="ECO:0000256" key="4">
    <source>
        <dbReference type="ARBA" id="ARBA00022777"/>
    </source>
</evidence>
<dbReference type="Proteomes" id="UP000481153">
    <property type="component" value="Unassembled WGS sequence"/>
</dbReference>
<dbReference type="PANTHER" id="PTHR24345">
    <property type="entry name" value="SERINE/THREONINE-PROTEIN KINASE PLK"/>
    <property type="match status" value="1"/>
</dbReference>
<evidence type="ECO:0000256" key="5">
    <source>
        <dbReference type="ARBA" id="ARBA00022840"/>
    </source>
</evidence>
<evidence type="ECO:0000256" key="2">
    <source>
        <dbReference type="ARBA" id="ARBA00022679"/>
    </source>
</evidence>
<dbReference type="VEuPathDB" id="FungiDB:AeMF1_006471"/>
<evidence type="ECO:0000256" key="3">
    <source>
        <dbReference type="ARBA" id="ARBA00022741"/>
    </source>
</evidence>
<dbReference type="Gene3D" id="1.10.510.10">
    <property type="entry name" value="Transferase(Phosphotransferase) domain 1"/>
    <property type="match status" value="1"/>
</dbReference>
<dbReference type="InterPro" id="IPR000719">
    <property type="entry name" value="Prot_kinase_dom"/>
</dbReference>
<evidence type="ECO:0000256" key="1">
    <source>
        <dbReference type="ARBA" id="ARBA00022527"/>
    </source>
</evidence>
<dbReference type="GO" id="GO:0004674">
    <property type="term" value="F:protein serine/threonine kinase activity"/>
    <property type="evidence" value="ECO:0007669"/>
    <property type="project" value="UniProtKB-KW"/>
</dbReference>
<proteinExistence type="predicted"/>
<keyword evidence="3" id="KW-0547">Nucleotide-binding</keyword>
<sequence length="335" mass="37621">MRHDPDDGVRRTGKVTRLKWDVGGRIKCVCVVLPIESVGNLQSMYKVEGPISKALYGSVWLCRNSKGRQSAVKRCDLSVCATSDEETEYVRAEIESEKSVNLRLMHHSHRHIVKMEDQFLHDGVQHLVFEYCPNGDLLTEMQAQPEARFAQAQAIHYFRQVVAAVAHLHSVGIAHRDLSLENVLLDKHNECKLCDFGLAVDVPSLHMDAVGKPNYMAPEVYAQDEYDPCKADVWSLGMMLFIMVTGVPLVEEPGASDNRFCILEAFGVHALVNKWKMEALFSGPVLELIESMLEIDPAKRITAAALKKALGKLKEIHPIELGSRKITNLVKRLFH</sequence>
<keyword evidence="2" id="KW-0808">Transferase</keyword>
<keyword evidence="8" id="KW-1185">Reference proteome</keyword>
<dbReference type="PROSITE" id="PS50011">
    <property type="entry name" value="PROTEIN_KINASE_DOM"/>
    <property type="match status" value="1"/>
</dbReference>
<dbReference type="AlphaFoldDB" id="A0A6G0XC40"/>
<dbReference type="Pfam" id="PF00069">
    <property type="entry name" value="Pkinase"/>
    <property type="match status" value="1"/>
</dbReference>